<keyword evidence="8" id="KW-1185">Reference proteome</keyword>
<reference evidence="7 8" key="1">
    <citation type="submission" date="2021-02" db="EMBL/GenBank/DDBJ databases">
        <title>Plant Genome Project.</title>
        <authorList>
            <person name="Zhang R.-G."/>
        </authorList>
    </citation>
    <scope>NUCLEOTIDE SEQUENCE [LARGE SCALE GENOMIC DNA]</scope>
    <source>
        <tissue evidence="7">Leaves</tissue>
    </source>
</reference>
<dbReference type="PANTHER" id="PTHR47999:SF96">
    <property type="entry name" value="TRANSCRIPTION REPRESSOR MYB6-LIKE"/>
    <property type="match status" value="1"/>
</dbReference>
<dbReference type="InterPro" id="IPR001005">
    <property type="entry name" value="SANT/Myb"/>
</dbReference>
<dbReference type="InterPro" id="IPR015495">
    <property type="entry name" value="Myb_TF_plants"/>
</dbReference>
<sequence>MGRSPCCAKEGLNRGAWTATEDKILTDYIKIHGEGKWRNLPKRADFQPIRTKASKCTRVIITTQEPQKRQEYLDSKQAMVEPGDPVLSNGSLDDVNVIKGHDSFPEFDLGRENHYSSDFMIDFEMDENFLSEFLNGGDFSELAANFDTNNGGGGGDHHSTSTSTTSNNNCERGYSSANSDNDHQDDKLHDSDFSFMESLMGSGFEWFQD</sequence>
<evidence type="ECO:0000259" key="6">
    <source>
        <dbReference type="PROSITE" id="PS51294"/>
    </source>
</evidence>
<dbReference type="PROSITE" id="PS51294">
    <property type="entry name" value="HTH_MYB"/>
    <property type="match status" value="1"/>
</dbReference>
<keyword evidence="2" id="KW-0238">DNA-binding</keyword>
<evidence type="ECO:0000256" key="1">
    <source>
        <dbReference type="ARBA" id="ARBA00004123"/>
    </source>
</evidence>
<evidence type="ECO:0000256" key="3">
    <source>
        <dbReference type="ARBA" id="ARBA00023242"/>
    </source>
</evidence>
<dbReference type="PANTHER" id="PTHR47999">
    <property type="entry name" value="TRANSCRIPTION FACTOR MYB8-RELATED-RELATED"/>
    <property type="match status" value="1"/>
</dbReference>
<dbReference type="Pfam" id="PF00249">
    <property type="entry name" value="Myb_DNA-binding"/>
    <property type="match status" value="1"/>
</dbReference>
<dbReference type="EMBL" id="JAFEMO010000009">
    <property type="protein sequence ID" value="KAH7565565.1"/>
    <property type="molecule type" value="Genomic_DNA"/>
</dbReference>
<organism evidence="7 8">
    <name type="scientific">Xanthoceras sorbifolium</name>
    <dbReference type="NCBI Taxonomy" id="99658"/>
    <lineage>
        <taxon>Eukaryota</taxon>
        <taxon>Viridiplantae</taxon>
        <taxon>Streptophyta</taxon>
        <taxon>Embryophyta</taxon>
        <taxon>Tracheophyta</taxon>
        <taxon>Spermatophyta</taxon>
        <taxon>Magnoliopsida</taxon>
        <taxon>eudicotyledons</taxon>
        <taxon>Gunneridae</taxon>
        <taxon>Pentapetalae</taxon>
        <taxon>rosids</taxon>
        <taxon>malvids</taxon>
        <taxon>Sapindales</taxon>
        <taxon>Sapindaceae</taxon>
        <taxon>Xanthoceroideae</taxon>
        <taxon>Xanthoceras</taxon>
    </lineage>
</organism>
<evidence type="ECO:0000256" key="4">
    <source>
        <dbReference type="SAM" id="MobiDB-lite"/>
    </source>
</evidence>
<evidence type="ECO:0000313" key="8">
    <source>
        <dbReference type="Proteomes" id="UP000827721"/>
    </source>
</evidence>
<keyword evidence="3" id="KW-0539">Nucleus</keyword>
<comment type="caution">
    <text evidence="7">The sequence shown here is derived from an EMBL/GenBank/DDBJ whole genome shotgun (WGS) entry which is preliminary data.</text>
</comment>
<comment type="subcellular location">
    <subcellularLocation>
        <location evidence="1">Nucleus</location>
    </subcellularLocation>
</comment>
<proteinExistence type="predicted"/>
<protein>
    <submittedName>
        <fullName evidence="7">Uncharacterized protein</fullName>
    </submittedName>
</protein>
<name>A0ABQ8HMJ7_9ROSI</name>
<dbReference type="InterPro" id="IPR009057">
    <property type="entry name" value="Homeodomain-like_sf"/>
</dbReference>
<feature type="compositionally biased region" description="Low complexity" evidence="4">
    <location>
        <begin position="160"/>
        <end position="169"/>
    </location>
</feature>
<dbReference type="Gene3D" id="1.10.10.60">
    <property type="entry name" value="Homeodomain-like"/>
    <property type="match status" value="1"/>
</dbReference>
<evidence type="ECO:0000259" key="5">
    <source>
        <dbReference type="PROSITE" id="PS50090"/>
    </source>
</evidence>
<dbReference type="Proteomes" id="UP000827721">
    <property type="component" value="Unassembled WGS sequence"/>
</dbReference>
<dbReference type="InterPro" id="IPR017930">
    <property type="entry name" value="Myb_dom"/>
</dbReference>
<evidence type="ECO:0000256" key="2">
    <source>
        <dbReference type="ARBA" id="ARBA00023125"/>
    </source>
</evidence>
<feature type="domain" description="Myb-like" evidence="5">
    <location>
        <begin position="9"/>
        <end position="51"/>
    </location>
</feature>
<evidence type="ECO:0000313" key="7">
    <source>
        <dbReference type="EMBL" id="KAH7565565.1"/>
    </source>
</evidence>
<dbReference type="PROSITE" id="PS50090">
    <property type="entry name" value="MYB_LIKE"/>
    <property type="match status" value="1"/>
</dbReference>
<feature type="region of interest" description="Disordered" evidence="4">
    <location>
        <begin position="150"/>
        <end position="188"/>
    </location>
</feature>
<accession>A0ABQ8HMJ7</accession>
<dbReference type="CDD" id="cd00167">
    <property type="entry name" value="SANT"/>
    <property type="match status" value="1"/>
</dbReference>
<gene>
    <name evidence="7" type="ORF">JRO89_XS09G0228200</name>
</gene>
<dbReference type="SUPFAM" id="SSF46689">
    <property type="entry name" value="Homeodomain-like"/>
    <property type="match status" value="1"/>
</dbReference>
<feature type="domain" description="HTH myb-type" evidence="6">
    <location>
        <begin position="9"/>
        <end position="43"/>
    </location>
</feature>